<reference evidence="2 3" key="1">
    <citation type="submission" date="2017-12" db="EMBL/GenBank/DDBJ databases">
        <title>Comparative genomics of Botrytis spp.</title>
        <authorList>
            <person name="Valero-Jimenez C.A."/>
            <person name="Tapia P."/>
            <person name="Veloso J."/>
            <person name="Silva-Moreno E."/>
            <person name="Staats M."/>
            <person name="Valdes J.H."/>
            <person name="Van Kan J.A.L."/>
        </authorList>
    </citation>
    <scope>NUCLEOTIDE SEQUENCE [LARGE SCALE GENOMIC DNA]</scope>
    <source>
        <strain evidence="2 3">Bh0001</strain>
    </source>
</reference>
<feature type="region of interest" description="Disordered" evidence="1">
    <location>
        <begin position="1"/>
        <end position="33"/>
    </location>
</feature>
<gene>
    <name evidence="2" type="ORF">BHYA_0234g00110</name>
</gene>
<dbReference type="EMBL" id="PQXK01000234">
    <property type="protein sequence ID" value="TGO33650.1"/>
    <property type="molecule type" value="Genomic_DNA"/>
</dbReference>
<dbReference type="Proteomes" id="UP000297814">
    <property type="component" value="Unassembled WGS sequence"/>
</dbReference>
<dbReference type="AlphaFoldDB" id="A0A4Z1GE02"/>
<evidence type="ECO:0000256" key="1">
    <source>
        <dbReference type="SAM" id="MobiDB-lite"/>
    </source>
</evidence>
<keyword evidence="3" id="KW-1185">Reference proteome</keyword>
<feature type="compositionally biased region" description="Basic and acidic residues" evidence="1">
    <location>
        <begin position="13"/>
        <end position="30"/>
    </location>
</feature>
<name>A0A4Z1GE02_9HELO</name>
<comment type="caution">
    <text evidence="2">The sequence shown here is derived from an EMBL/GenBank/DDBJ whole genome shotgun (WGS) entry which is preliminary data.</text>
</comment>
<evidence type="ECO:0000313" key="3">
    <source>
        <dbReference type="Proteomes" id="UP000297814"/>
    </source>
</evidence>
<proteinExistence type="predicted"/>
<accession>A0A4Z1GE02</accession>
<sequence length="377" mass="42934">MPEIFRPRNKKLQHPELHRQSARNRERERSVPSQGVGFISPLAQLPSPSLVAARAYASQCQKPIGWKFDAWSRRNSLIRAQQAPRRHSTTVTLAKHTTFFDKASSSTISSNSPSSQMVSGVLLPNEKMGQPKACLNIRSKESAHFSVFDTRRHSETPASSTSTHRVPFEYTHDRLQTWGHVYFGNVITADAFVNAVNLRRPSLEMIKEQDMHESFRIPDQVIIRARVSPREVERKPFWIQREVDIRELRDGIPMPQSNQDHPRDSTIVRRSSRLRRLSLQQISISNRRGTADHIRRQINSNHVAVPIHIEYALHYLPVLAALMLSGHIRKGDSIDLPLPSPEAWVDTIAYVYTGQGEITLAMKENILFLAGRVESEG</sequence>
<evidence type="ECO:0000313" key="2">
    <source>
        <dbReference type="EMBL" id="TGO33650.1"/>
    </source>
</evidence>
<protein>
    <submittedName>
        <fullName evidence="2">Uncharacterized protein</fullName>
    </submittedName>
</protein>
<organism evidence="2 3">
    <name type="scientific">Botrytis hyacinthi</name>
    <dbReference type="NCBI Taxonomy" id="278943"/>
    <lineage>
        <taxon>Eukaryota</taxon>
        <taxon>Fungi</taxon>
        <taxon>Dikarya</taxon>
        <taxon>Ascomycota</taxon>
        <taxon>Pezizomycotina</taxon>
        <taxon>Leotiomycetes</taxon>
        <taxon>Helotiales</taxon>
        <taxon>Sclerotiniaceae</taxon>
        <taxon>Botrytis</taxon>
    </lineage>
</organism>